<dbReference type="EMBL" id="CAEZYD010000005">
    <property type="protein sequence ID" value="CAB4706704.1"/>
    <property type="molecule type" value="Genomic_DNA"/>
</dbReference>
<feature type="domain" description="Glutamine amidotransferase" evidence="1">
    <location>
        <begin position="27"/>
        <end position="187"/>
    </location>
</feature>
<dbReference type="GO" id="GO:0005829">
    <property type="term" value="C:cytosol"/>
    <property type="evidence" value="ECO:0007669"/>
    <property type="project" value="TreeGrafter"/>
</dbReference>
<name>A0A6J7KWW8_9ZZZZ</name>
<evidence type="ECO:0000259" key="1">
    <source>
        <dbReference type="Pfam" id="PF00117"/>
    </source>
</evidence>
<dbReference type="Pfam" id="PF00117">
    <property type="entry name" value="GATase"/>
    <property type="match status" value="1"/>
</dbReference>
<proteinExistence type="predicted"/>
<dbReference type="EMBL" id="CAFBMA010000001">
    <property type="protein sequence ID" value="CAB4888087.1"/>
    <property type="molecule type" value="Genomic_DNA"/>
</dbReference>
<organism evidence="6">
    <name type="scientific">freshwater metagenome</name>
    <dbReference type="NCBI Taxonomy" id="449393"/>
    <lineage>
        <taxon>unclassified sequences</taxon>
        <taxon>metagenomes</taxon>
        <taxon>ecological metagenomes</taxon>
    </lineage>
</organism>
<dbReference type="InterPro" id="IPR029062">
    <property type="entry name" value="Class_I_gatase-like"/>
</dbReference>
<dbReference type="InterPro" id="IPR044992">
    <property type="entry name" value="ChyE-like"/>
</dbReference>
<dbReference type="PANTHER" id="PTHR42695">
    <property type="entry name" value="GLUTAMINE AMIDOTRANSFERASE YLR126C-RELATED"/>
    <property type="match status" value="1"/>
</dbReference>
<dbReference type="EMBL" id="CAFBPT010000002">
    <property type="protein sequence ID" value="CAB5023886.1"/>
    <property type="molecule type" value="Genomic_DNA"/>
</dbReference>
<dbReference type="SUPFAM" id="SSF52317">
    <property type="entry name" value="Class I glutamine amidotransferase-like"/>
    <property type="match status" value="1"/>
</dbReference>
<dbReference type="EMBL" id="CAFBNU010000001">
    <property type="protein sequence ID" value="CAB4959052.1"/>
    <property type="molecule type" value="Genomic_DNA"/>
</dbReference>
<accession>A0A6J7KWW8</accession>
<reference evidence="6" key="1">
    <citation type="submission" date="2020-05" db="EMBL/GenBank/DDBJ databases">
        <authorList>
            <person name="Chiriac C."/>
            <person name="Salcher M."/>
            <person name="Ghai R."/>
            <person name="Kavagutti S V."/>
        </authorList>
    </citation>
    <scope>NUCLEOTIDE SEQUENCE</scope>
</reference>
<dbReference type="EMBL" id="CAFAAZ010000001">
    <property type="protein sequence ID" value="CAB4812826.1"/>
    <property type="molecule type" value="Genomic_DNA"/>
</dbReference>
<evidence type="ECO:0000313" key="7">
    <source>
        <dbReference type="EMBL" id="CAB5023886.1"/>
    </source>
</evidence>
<dbReference type="AlphaFoldDB" id="A0A6J7KWW8"/>
<dbReference type="Gene3D" id="3.40.50.880">
    <property type="match status" value="1"/>
</dbReference>
<dbReference type="CDD" id="cd01741">
    <property type="entry name" value="GATase1_1"/>
    <property type="match status" value="1"/>
</dbReference>
<evidence type="ECO:0000313" key="6">
    <source>
        <dbReference type="EMBL" id="CAB4959052.1"/>
    </source>
</evidence>
<protein>
    <submittedName>
        <fullName evidence="6">Unannotated protein</fullName>
    </submittedName>
</protein>
<dbReference type="PANTHER" id="PTHR42695:SF5">
    <property type="entry name" value="GLUTAMINE AMIDOTRANSFERASE YLR126C-RELATED"/>
    <property type="match status" value="1"/>
</dbReference>
<dbReference type="PROSITE" id="PS51273">
    <property type="entry name" value="GATASE_TYPE_1"/>
    <property type="match status" value="1"/>
</dbReference>
<evidence type="ECO:0000313" key="5">
    <source>
        <dbReference type="EMBL" id="CAB4888087.1"/>
    </source>
</evidence>
<sequence>MAEKSKKIILAIQNDPTDPPHLVGRWLMEIGFAIKILRAYTGEVVPTKVPDDICALLPLGGSMGANDDEELPWLADEKELLADAVARDIPVFAICLGAQLLAAALGGEVTRSQVGEIGIYEIKRNLESDPIFNFGDTAISAQWHEDKISKLPSGAVNLASSALCENQIFRIGAATYAVQFHPEVDSGIIKLWEDDADNAFLESGKSSVKDEVQKVEAELQEIWKPIIQNWGRLILQ</sequence>
<evidence type="ECO:0000313" key="2">
    <source>
        <dbReference type="EMBL" id="CAB4670140.1"/>
    </source>
</evidence>
<evidence type="ECO:0000313" key="3">
    <source>
        <dbReference type="EMBL" id="CAB4706704.1"/>
    </source>
</evidence>
<gene>
    <name evidence="2" type="ORF">UFOPK2343_00324</name>
    <name evidence="3" type="ORF">UFOPK2652_00526</name>
    <name evidence="4" type="ORF">UFOPK3128_00166</name>
    <name evidence="5" type="ORF">UFOPK3511_00106</name>
    <name evidence="6" type="ORF">UFOPK3880_00166</name>
    <name evidence="7" type="ORF">UFOPK4146_00419</name>
</gene>
<dbReference type="EMBL" id="CAEZXD010000004">
    <property type="protein sequence ID" value="CAB4670140.1"/>
    <property type="molecule type" value="Genomic_DNA"/>
</dbReference>
<dbReference type="InterPro" id="IPR017926">
    <property type="entry name" value="GATASE"/>
</dbReference>
<evidence type="ECO:0000313" key="4">
    <source>
        <dbReference type="EMBL" id="CAB4812826.1"/>
    </source>
</evidence>